<keyword evidence="3" id="KW-1185">Reference proteome</keyword>
<dbReference type="AlphaFoldDB" id="I4Z1H9"/>
<evidence type="ECO:0000256" key="1">
    <source>
        <dbReference type="SAM" id="Phobius"/>
    </source>
</evidence>
<evidence type="ECO:0000313" key="3">
    <source>
        <dbReference type="Proteomes" id="UP000003947"/>
    </source>
</evidence>
<proteinExistence type="predicted"/>
<dbReference type="EMBL" id="JH660640">
    <property type="protein sequence ID" value="EIM30071.1"/>
    <property type="molecule type" value="Genomic_DNA"/>
</dbReference>
<name>I4Z1H9_9HYPH</name>
<dbReference type="eggNOG" id="ENOG5033EYK">
    <property type="taxonomic scope" value="Bacteria"/>
</dbReference>
<evidence type="ECO:0008006" key="4">
    <source>
        <dbReference type="Google" id="ProtNLM"/>
    </source>
</evidence>
<dbReference type="Proteomes" id="UP000003947">
    <property type="component" value="Unassembled WGS sequence"/>
</dbReference>
<feature type="transmembrane region" description="Helical" evidence="1">
    <location>
        <begin position="56"/>
        <end position="77"/>
    </location>
</feature>
<protein>
    <recommendedName>
        <fullName evidence="4">DUF4760 domain-containing protein</fullName>
    </recommendedName>
</protein>
<dbReference type="HOGENOM" id="CLU_1249429_0_0_5"/>
<accession>I4Z1H9</accession>
<reference evidence="2 3" key="1">
    <citation type="submission" date="2012-02" db="EMBL/GenBank/DDBJ databases">
        <title>Improved High-Quality Draft sequence of Microvirga sp. WSM3557.</title>
        <authorList>
            <consortium name="US DOE Joint Genome Institute"/>
            <person name="Lucas S."/>
            <person name="Han J."/>
            <person name="Lapidus A."/>
            <person name="Cheng J.-F."/>
            <person name="Goodwin L."/>
            <person name="Pitluck S."/>
            <person name="Peters L."/>
            <person name="Zhang X."/>
            <person name="Detter J.C."/>
            <person name="Han C."/>
            <person name="Tapia R."/>
            <person name="Land M."/>
            <person name="Hauser L."/>
            <person name="Kyrpides N."/>
            <person name="Ivanova N."/>
            <person name="Pagani I."/>
            <person name="Brau L."/>
            <person name="Yates R."/>
            <person name="O'Hara G."/>
            <person name="Rui T."/>
            <person name="Howieson J."/>
            <person name="Reeve W."/>
            <person name="Woyke T."/>
        </authorList>
    </citation>
    <scope>NUCLEOTIDE SEQUENCE [LARGE SCALE GENOMIC DNA]</scope>
    <source>
        <strain evidence="2 3">WSM3557</strain>
    </source>
</reference>
<keyword evidence="1" id="KW-0812">Transmembrane</keyword>
<dbReference type="PATRIC" id="fig|864069.3.peg.1543"/>
<sequence>MPMPVSSRADCAPDQHERNLPQEVPRAFAGAVLDRERYRSASRWNAMGFAMTLQDFAWLATTISGIGVIFTLIIFSIQIRENTRAVRASTFQQVVNSFASISFDIARDRSLVDLYIRAGRDFTALNEAERVQYSFMLLSFLRRAENVYVQSEIRTIHAPHWSGIRESNKAVMASPGARACWSEIRNRHNPHFRAFIDELIAEDAGSGERDWRLDAVRVRMG</sequence>
<keyword evidence="1" id="KW-1133">Transmembrane helix</keyword>
<keyword evidence="1" id="KW-0472">Membrane</keyword>
<gene>
    <name evidence="2" type="ORF">MicloDRAFT_00013920</name>
</gene>
<organism evidence="2 3">
    <name type="scientific">Microvirga lotononidis</name>
    <dbReference type="NCBI Taxonomy" id="864069"/>
    <lineage>
        <taxon>Bacteria</taxon>
        <taxon>Pseudomonadati</taxon>
        <taxon>Pseudomonadota</taxon>
        <taxon>Alphaproteobacteria</taxon>
        <taxon>Hyphomicrobiales</taxon>
        <taxon>Methylobacteriaceae</taxon>
        <taxon>Microvirga</taxon>
    </lineage>
</organism>
<evidence type="ECO:0000313" key="2">
    <source>
        <dbReference type="EMBL" id="EIM30071.1"/>
    </source>
</evidence>
<dbReference type="STRING" id="864069.MicloDRAFT_00013920"/>